<dbReference type="Proteomes" id="UP000239735">
    <property type="component" value="Unassembled WGS sequence"/>
</dbReference>
<evidence type="ECO:0000256" key="1">
    <source>
        <dbReference type="SAM" id="Phobius"/>
    </source>
</evidence>
<feature type="transmembrane region" description="Helical" evidence="1">
    <location>
        <begin position="42"/>
        <end position="62"/>
    </location>
</feature>
<accession>A0A2N9L458</accession>
<dbReference type="AlphaFoldDB" id="A0A2N9L458"/>
<name>A0A2N9L458_9BACT</name>
<evidence type="ECO:0000313" key="3">
    <source>
        <dbReference type="Proteomes" id="UP000239735"/>
    </source>
</evidence>
<keyword evidence="1" id="KW-0812">Transmembrane</keyword>
<sequence>MGNRLGFILGWFAVLFLFNVVVHQNPLATDPLIYRILAGVEYMASPVELIISLLVVIFILYLTSK</sequence>
<gene>
    <name evidence="2" type="ORF">SBA5_1100014</name>
</gene>
<proteinExistence type="predicted"/>
<keyword evidence="1" id="KW-0472">Membrane</keyword>
<feature type="transmembrane region" description="Helical" evidence="1">
    <location>
        <begin position="5"/>
        <end position="22"/>
    </location>
</feature>
<evidence type="ECO:0000313" key="2">
    <source>
        <dbReference type="EMBL" id="SPE17834.1"/>
    </source>
</evidence>
<protein>
    <submittedName>
        <fullName evidence="2">Uncharacterized protein</fullName>
    </submittedName>
</protein>
<organism evidence="2 3">
    <name type="scientific">Candidatus Sulfuritelmatomonas gaucii</name>
    <dbReference type="NCBI Taxonomy" id="2043161"/>
    <lineage>
        <taxon>Bacteria</taxon>
        <taxon>Pseudomonadati</taxon>
        <taxon>Acidobacteriota</taxon>
        <taxon>Terriglobia</taxon>
        <taxon>Terriglobales</taxon>
        <taxon>Acidobacteriaceae</taxon>
        <taxon>Candidatus Sulfuritelmatomonas</taxon>
    </lineage>
</organism>
<dbReference type="EMBL" id="OKRB01000014">
    <property type="protein sequence ID" value="SPE17834.1"/>
    <property type="molecule type" value="Genomic_DNA"/>
</dbReference>
<reference evidence="3" key="1">
    <citation type="submission" date="2018-02" db="EMBL/GenBank/DDBJ databases">
        <authorList>
            <person name="Hausmann B."/>
        </authorList>
    </citation>
    <scope>NUCLEOTIDE SEQUENCE [LARGE SCALE GENOMIC DNA]</scope>
    <source>
        <strain evidence="3">Peat soil MAG SbA5</strain>
    </source>
</reference>
<keyword evidence="1" id="KW-1133">Transmembrane helix</keyword>